<evidence type="ECO:0000256" key="2">
    <source>
        <dbReference type="ARBA" id="ARBA00022840"/>
    </source>
</evidence>
<proteinExistence type="predicted"/>
<dbReference type="InterPro" id="IPR027417">
    <property type="entry name" value="P-loop_NTPase"/>
</dbReference>
<dbReference type="RefSeq" id="WP_145228708.1">
    <property type="nucleotide sequence ID" value="NZ_VIVQ01000002.1"/>
</dbReference>
<dbReference type="PANTHER" id="PTHR42798">
    <property type="entry name" value="LIPOPROTEIN-RELEASING SYSTEM ATP-BINDING PROTEIN LOLD"/>
    <property type="match status" value="1"/>
</dbReference>
<dbReference type="InterPro" id="IPR017871">
    <property type="entry name" value="ABC_transporter-like_CS"/>
</dbReference>
<dbReference type="GO" id="GO:0005524">
    <property type="term" value="F:ATP binding"/>
    <property type="evidence" value="ECO:0007669"/>
    <property type="project" value="UniProtKB-KW"/>
</dbReference>
<dbReference type="PROSITE" id="PS50893">
    <property type="entry name" value="ABC_TRANSPORTER_2"/>
    <property type="match status" value="1"/>
</dbReference>
<keyword evidence="2 4" id="KW-0067">ATP-binding</keyword>
<reference evidence="4 5" key="1">
    <citation type="submission" date="2019-06" db="EMBL/GenBank/DDBJ databases">
        <title>Sequencing the genomes of 1000 actinobacteria strains.</title>
        <authorList>
            <person name="Klenk H.-P."/>
        </authorList>
    </citation>
    <scope>NUCLEOTIDE SEQUENCE [LARGE SCALE GENOMIC DNA]</scope>
    <source>
        <strain evidence="4 5">DSM 19560</strain>
    </source>
</reference>
<protein>
    <submittedName>
        <fullName evidence="4">Putative ABC transport system ATP-binding protein</fullName>
    </submittedName>
</protein>
<dbReference type="InterPro" id="IPR003593">
    <property type="entry name" value="AAA+_ATPase"/>
</dbReference>
<dbReference type="OrthoDB" id="3176024at2"/>
<dbReference type="SMART" id="SM00382">
    <property type="entry name" value="AAA"/>
    <property type="match status" value="1"/>
</dbReference>
<dbReference type="EMBL" id="VIVQ01000002">
    <property type="protein sequence ID" value="TWE09966.1"/>
    <property type="molecule type" value="Genomic_DNA"/>
</dbReference>
<dbReference type="AlphaFoldDB" id="A0A561E2X7"/>
<organism evidence="4 5">
    <name type="scientific">Rudaeicoccus suwonensis</name>
    <dbReference type="NCBI Taxonomy" id="657409"/>
    <lineage>
        <taxon>Bacteria</taxon>
        <taxon>Bacillati</taxon>
        <taxon>Actinomycetota</taxon>
        <taxon>Actinomycetes</taxon>
        <taxon>Micrococcales</taxon>
        <taxon>Dermacoccaceae</taxon>
        <taxon>Rudaeicoccus</taxon>
    </lineage>
</organism>
<evidence type="ECO:0000256" key="1">
    <source>
        <dbReference type="ARBA" id="ARBA00022741"/>
    </source>
</evidence>
<dbReference type="Proteomes" id="UP000318297">
    <property type="component" value="Unassembled WGS sequence"/>
</dbReference>
<comment type="caution">
    <text evidence="4">The sequence shown here is derived from an EMBL/GenBank/DDBJ whole genome shotgun (WGS) entry which is preliminary data.</text>
</comment>
<dbReference type="SUPFAM" id="SSF52540">
    <property type="entry name" value="P-loop containing nucleoside triphosphate hydrolases"/>
    <property type="match status" value="1"/>
</dbReference>
<evidence type="ECO:0000313" key="4">
    <source>
        <dbReference type="EMBL" id="TWE09966.1"/>
    </source>
</evidence>
<evidence type="ECO:0000259" key="3">
    <source>
        <dbReference type="PROSITE" id="PS50893"/>
    </source>
</evidence>
<feature type="domain" description="ABC transporter" evidence="3">
    <location>
        <begin position="2"/>
        <end position="207"/>
    </location>
</feature>
<dbReference type="InterPro" id="IPR003439">
    <property type="entry name" value="ABC_transporter-like_ATP-bd"/>
</dbReference>
<keyword evidence="1" id="KW-0547">Nucleotide-binding</keyword>
<dbReference type="Gene3D" id="3.40.50.300">
    <property type="entry name" value="P-loop containing nucleotide triphosphate hydrolases"/>
    <property type="match status" value="1"/>
</dbReference>
<sequence length="208" mass="21981">MIDLTAVTVHDTLGQPIFTDLDLRVSSTQILIVMGHAGSGKSALIDLCRGQLDAVAGTVRIDTDHCGVITQTYDLCESLTVAENVLLPLIARGVAFADARRLTGEALETFGVTAVANHLIDEISGGQRQRVAIARATADHPAVILADEPTSALDPKNREIVLDQLRHAADDGAAVLITTNDNQLAEMADVIIDLSVPATRRSAARSQG</sequence>
<keyword evidence="5" id="KW-1185">Reference proteome</keyword>
<dbReference type="PANTHER" id="PTHR42798:SF4">
    <property type="entry name" value="ABC TRANSPORTER DOMAIN-CONTAINING PROTEIN"/>
    <property type="match status" value="1"/>
</dbReference>
<accession>A0A561E2X7</accession>
<dbReference type="Pfam" id="PF00005">
    <property type="entry name" value="ABC_tran"/>
    <property type="match status" value="1"/>
</dbReference>
<dbReference type="PROSITE" id="PS00211">
    <property type="entry name" value="ABC_TRANSPORTER_1"/>
    <property type="match status" value="1"/>
</dbReference>
<gene>
    <name evidence="4" type="ORF">BKA23_2311</name>
</gene>
<dbReference type="GO" id="GO:0016887">
    <property type="term" value="F:ATP hydrolysis activity"/>
    <property type="evidence" value="ECO:0007669"/>
    <property type="project" value="InterPro"/>
</dbReference>
<name>A0A561E2X7_9MICO</name>
<evidence type="ECO:0000313" key="5">
    <source>
        <dbReference type="Proteomes" id="UP000318297"/>
    </source>
</evidence>